<dbReference type="Gene3D" id="4.10.410.60">
    <property type="match status" value="1"/>
</dbReference>
<evidence type="ECO:0000256" key="4">
    <source>
        <dbReference type="ARBA" id="ARBA00035486"/>
    </source>
</evidence>
<dbReference type="InterPro" id="IPR021137">
    <property type="entry name" value="Ribosomal_bL35-like"/>
</dbReference>
<evidence type="ECO:0000313" key="8">
    <source>
        <dbReference type="Proteomes" id="UP000231581"/>
    </source>
</evidence>
<sequence>MKQKTHKALAKRVKLTKSGTLLKRKGGQGHFNSRESSKVTRNKRSDLPVSAAFVKNIKSLLPKI</sequence>
<evidence type="ECO:0000256" key="1">
    <source>
        <dbReference type="ARBA" id="ARBA00006598"/>
    </source>
</evidence>
<dbReference type="GO" id="GO:1990904">
    <property type="term" value="C:ribonucleoprotein complex"/>
    <property type="evidence" value="ECO:0007669"/>
    <property type="project" value="UniProtKB-KW"/>
</dbReference>
<dbReference type="GO" id="GO:0003735">
    <property type="term" value="F:structural constituent of ribosome"/>
    <property type="evidence" value="ECO:0007669"/>
    <property type="project" value="InterPro"/>
</dbReference>
<comment type="caution">
    <text evidence="7">The sequence shown here is derived from an EMBL/GenBank/DDBJ whole genome shotgun (WGS) entry which is preliminary data.</text>
</comment>
<comment type="similarity">
    <text evidence="1 5">Belongs to the bacterial ribosomal protein bL35 family.</text>
</comment>
<evidence type="ECO:0000256" key="2">
    <source>
        <dbReference type="ARBA" id="ARBA00022980"/>
    </source>
</evidence>
<dbReference type="InterPro" id="IPR037229">
    <property type="entry name" value="Ribosomal_bL35_sf"/>
</dbReference>
<evidence type="ECO:0000256" key="6">
    <source>
        <dbReference type="SAM" id="MobiDB-lite"/>
    </source>
</evidence>
<protein>
    <recommendedName>
        <fullName evidence="4 5">50S ribosomal protein L35</fullName>
    </recommendedName>
</protein>
<accession>A0A2H0BTA5</accession>
<dbReference type="PRINTS" id="PR00064">
    <property type="entry name" value="RIBOSOMALL35"/>
</dbReference>
<keyword evidence="3 5" id="KW-0687">Ribonucleoprotein</keyword>
<dbReference type="Pfam" id="PF01632">
    <property type="entry name" value="Ribosomal_L35p"/>
    <property type="match status" value="1"/>
</dbReference>
<dbReference type="SUPFAM" id="SSF143034">
    <property type="entry name" value="L35p-like"/>
    <property type="match status" value="1"/>
</dbReference>
<dbReference type="AlphaFoldDB" id="A0A2H0BTA5"/>
<feature type="region of interest" description="Disordered" evidence="6">
    <location>
        <begin position="23"/>
        <end position="44"/>
    </location>
</feature>
<organism evidence="7 8">
    <name type="scientific">Candidatus Uhrbacteria bacterium CG22_combo_CG10-13_8_21_14_all_47_17</name>
    <dbReference type="NCBI Taxonomy" id="1975041"/>
    <lineage>
        <taxon>Bacteria</taxon>
        <taxon>Candidatus Uhriibacteriota</taxon>
    </lineage>
</organism>
<feature type="compositionally biased region" description="Basic and acidic residues" evidence="6">
    <location>
        <begin position="32"/>
        <end position="44"/>
    </location>
</feature>
<gene>
    <name evidence="7" type="ORF">COX00_00690</name>
</gene>
<dbReference type="InterPro" id="IPR001706">
    <property type="entry name" value="Ribosomal_bL35"/>
</dbReference>
<dbReference type="InterPro" id="IPR018265">
    <property type="entry name" value="Ribosomal_bL35_CS"/>
</dbReference>
<evidence type="ECO:0000256" key="3">
    <source>
        <dbReference type="ARBA" id="ARBA00023274"/>
    </source>
</evidence>
<reference evidence="7 8" key="1">
    <citation type="submission" date="2017-09" db="EMBL/GenBank/DDBJ databases">
        <title>Depth-based differentiation of microbial function through sediment-hosted aquifers and enrichment of novel symbionts in the deep terrestrial subsurface.</title>
        <authorList>
            <person name="Probst A.J."/>
            <person name="Ladd B."/>
            <person name="Jarett J.K."/>
            <person name="Geller-Mcgrath D.E."/>
            <person name="Sieber C.M."/>
            <person name="Emerson J.B."/>
            <person name="Anantharaman K."/>
            <person name="Thomas B.C."/>
            <person name="Malmstrom R."/>
            <person name="Stieglmeier M."/>
            <person name="Klingl A."/>
            <person name="Woyke T."/>
            <person name="Ryan C.M."/>
            <person name="Banfield J.F."/>
        </authorList>
    </citation>
    <scope>NUCLEOTIDE SEQUENCE [LARGE SCALE GENOMIC DNA]</scope>
    <source>
        <strain evidence="7">CG22_combo_CG10-13_8_21_14_all_47_17</strain>
    </source>
</reference>
<name>A0A2H0BTA5_9BACT</name>
<evidence type="ECO:0000313" key="7">
    <source>
        <dbReference type="EMBL" id="PIP60907.1"/>
    </source>
</evidence>
<keyword evidence="2 5" id="KW-0689">Ribosomal protein</keyword>
<dbReference type="GO" id="GO:0006412">
    <property type="term" value="P:translation"/>
    <property type="evidence" value="ECO:0007669"/>
    <property type="project" value="InterPro"/>
</dbReference>
<proteinExistence type="inferred from homology"/>
<dbReference type="PROSITE" id="PS00936">
    <property type="entry name" value="RIBOSOMAL_L35"/>
    <property type="match status" value="1"/>
</dbReference>
<evidence type="ECO:0000256" key="5">
    <source>
        <dbReference type="RuleBase" id="RU000568"/>
    </source>
</evidence>
<dbReference type="EMBL" id="PCSZ01000018">
    <property type="protein sequence ID" value="PIP60907.1"/>
    <property type="molecule type" value="Genomic_DNA"/>
</dbReference>
<dbReference type="GO" id="GO:0005840">
    <property type="term" value="C:ribosome"/>
    <property type="evidence" value="ECO:0007669"/>
    <property type="project" value="UniProtKB-KW"/>
</dbReference>
<dbReference type="Proteomes" id="UP000231581">
    <property type="component" value="Unassembled WGS sequence"/>
</dbReference>